<evidence type="ECO:0000313" key="3">
    <source>
        <dbReference type="Proteomes" id="UP000217676"/>
    </source>
</evidence>
<feature type="region of interest" description="Disordered" evidence="1">
    <location>
        <begin position="1"/>
        <end position="80"/>
    </location>
</feature>
<keyword evidence="3" id="KW-1185">Reference proteome</keyword>
<sequence length="112" mass="11068">MVDQVPDGGGPGGVGAAGRLQGLREVAETAGGLDGDGAVDGRLPAREQPQQGGLAGSVVPDDADAFAGTDGEGDTVEDEPVMCVPVVVALGDIGELDAEQGGLRGWATRTRS</sequence>
<dbReference type="EMBL" id="AP017424">
    <property type="protein sequence ID" value="BAU84469.1"/>
    <property type="molecule type" value="Genomic_DNA"/>
</dbReference>
<reference evidence="2 3" key="1">
    <citation type="journal article" date="2016" name="Genome Announc.">
        <title>Complete Genome Sequence of Thiostrepton-Producing Streptomyces laurentii ATCC 31255.</title>
        <authorList>
            <person name="Doi K."/>
            <person name="Fujino Y."/>
            <person name="Nagayoshi Y."/>
            <person name="Ohshima T."/>
            <person name="Ogata S."/>
        </authorList>
    </citation>
    <scope>NUCLEOTIDE SEQUENCE [LARGE SCALE GENOMIC DNA]</scope>
    <source>
        <strain evidence="2 3">ATCC 31255</strain>
    </source>
</reference>
<protein>
    <submittedName>
        <fullName evidence="2">Uncharacterized protein</fullName>
    </submittedName>
</protein>
<name>A0A160NZN2_STRLU</name>
<evidence type="ECO:0000313" key="2">
    <source>
        <dbReference type="EMBL" id="BAU84469.1"/>
    </source>
</evidence>
<dbReference type="AlphaFoldDB" id="A0A160NZN2"/>
<evidence type="ECO:0000256" key="1">
    <source>
        <dbReference type="SAM" id="MobiDB-lite"/>
    </source>
</evidence>
<dbReference type="KEGG" id="slau:SLA_3561"/>
<accession>A0A160NZN2</accession>
<organism evidence="2 3">
    <name type="scientific">Streptomyces laurentii</name>
    <dbReference type="NCBI Taxonomy" id="39478"/>
    <lineage>
        <taxon>Bacteria</taxon>
        <taxon>Bacillati</taxon>
        <taxon>Actinomycetota</taxon>
        <taxon>Actinomycetes</taxon>
        <taxon>Kitasatosporales</taxon>
        <taxon>Streptomycetaceae</taxon>
        <taxon>Streptomyces</taxon>
    </lineage>
</organism>
<feature type="compositionally biased region" description="Gly residues" evidence="1">
    <location>
        <begin position="7"/>
        <end position="16"/>
    </location>
</feature>
<proteinExistence type="predicted"/>
<feature type="compositionally biased region" description="Acidic residues" evidence="1">
    <location>
        <begin position="71"/>
        <end position="80"/>
    </location>
</feature>
<gene>
    <name evidence="2" type="ORF">SLA_3561</name>
</gene>
<dbReference type="Proteomes" id="UP000217676">
    <property type="component" value="Chromosome"/>
</dbReference>